<dbReference type="OrthoDB" id="7786950at2759"/>
<reference evidence="2 3" key="1">
    <citation type="journal article" date="2015" name="Nat. Commun.">
        <title>Lucilia cuprina genome unlocks parasitic fly biology to underpin future interventions.</title>
        <authorList>
            <person name="Anstead C.A."/>
            <person name="Korhonen P.K."/>
            <person name="Young N.D."/>
            <person name="Hall R.S."/>
            <person name="Jex A.R."/>
            <person name="Murali S.C."/>
            <person name="Hughes D.S."/>
            <person name="Lee S.F."/>
            <person name="Perry T."/>
            <person name="Stroehlein A.J."/>
            <person name="Ansell B.R."/>
            <person name="Breugelmans B."/>
            <person name="Hofmann A."/>
            <person name="Qu J."/>
            <person name="Dugan S."/>
            <person name="Lee S.L."/>
            <person name="Chao H."/>
            <person name="Dinh H."/>
            <person name="Han Y."/>
            <person name="Doddapaneni H.V."/>
            <person name="Worley K.C."/>
            <person name="Muzny D.M."/>
            <person name="Ioannidis P."/>
            <person name="Waterhouse R.M."/>
            <person name="Zdobnov E.M."/>
            <person name="James P.J."/>
            <person name="Bagnall N.H."/>
            <person name="Kotze A.C."/>
            <person name="Gibbs R.A."/>
            <person name="Richards S."/>
            <person name="Batterham P."/>
            <person name="Gasser R.B."/>
        </authorList>
    </citation>
    <scope>NUCLEOTIDE SEQUENCE [LARGE SCALE GENOMIC DNA]</scope>
    <source>
        <strain evidence="2 3">LS</strain>
        <tissue evidence="2">Full body</tissue>
    </source>
</reference>
<accession>A0A0L0BUI8</accession>
<evidence type="ECO:0000313" key="2">
    <source>
        <dbReference type="EMBL" id="KNC23696.1"/>
    </source>
</evidence>
<proteinExistence type="predicted"/>
<dbReference type="AlphaFoldDB" id="A0A0L0BUI8"/>
<sequence length="607" mass="71179">MYSSVKREIPEFIQKYMVFCDCFIDIKKEKTCWVLTKNLKFMEFWQKQLVASIDLSASCLSKIAKDLQQYKGPKGKWYENSSNLLPQMTENEQNRISIGKYMFHAVNIYKIYVIIQCWDKCIVLMRLPDFKGFEIKAEYEDVHSYSIVHGSIKFCPVIEFKFQNKPSMKTDFQEQLATREEHDLESKKFELRQLLERIRSAKTELQLHKSITAHSFHKVQNNQTLGQSFLRTIKIEEKQILNRCGDIWKRFTAHDDLVIGVPLVNQCAAPNLTIIRNLIPVLQTNQSPEHSIQLQYRMFQLKLKFDQLDAFETFLESEDEQLQENVWSSKGDLQILPESFVVLLIKLKISQIISLKQCPLFINYEVVRHLNLTPDPTKSTFTMSLQLFLQNLDFHKLLFEERSQCELNFLPPTLHQDFLTIAMTSQEINLKITFSNIKDLEIFEHFLKENLNFLKPSSSLDCHSNNFNFPIVFYNKNPSSLWYGSLIMRLNEISENDSDQCLTKWKLYCQSYDKTLLLVKTFLNDLLSVKCNIISIANCDRDKNAAKCVLEFENALRQELEKIQDIVRNAKNIKTPQDYLSSVENLCQLQMNSDIIAIDVMENKINM</sequence>
<dbReference type="EMBL" id="JRES01001305">
    <property type="protein sequence ID" value="KNC23696.1"/>
    <property type="molecule type" value="Genomic_DNA"/>
</dbReference>
<protein>
    <submittedName>
        <fullName evidence="2">Uncharacterized protein</fullName>
    </submittedName>
</protein>
<evidence type="ECO:0000313" key="3">
    <source>
        <dbReference type="Proteomes" id="UP000037069"/>
    </source>
</evidence>
<gene>
    <name evidence="2" type="ORF">FF38_07094</name>
</gene>
<keyword evidence="3" id="KW-1185">Reference proteome</keyword>
<dbReference type="Proteomes" id="UP000037069">
    <property type="component" value="Unassembled WGS sequence"/>
</dbReference>
<name>A0A0L0BUI8_LUCCU</name>
<evidence type="ECO:0000256" key="1">
    <source>
        <dbReference type="SAM" id="Coils"/>
    </source>
</evidence>
<dbReference type="OMA" id="AQFWACQ"/>
<comment type="caution">
    <text evidence="2">The sequence shown here is derived from an EMBL/GenBank/DDBJ whole genome shotgun (WGS) entry which is preliminary data.</text>
</comment>
<keyword evidence="1" id="KW-0175">Coiled coil</keyword>
<feature type="coiled-coil region" evidence="1">
    <location>
        <begin position="184"/>
        <end position="211"/>
    </location>
</feature>
<organism evidence="2 3">
    <name type="scientific">Lucilia cuprina</name>
    <name type="common">Green bottle fly</name>
    <name type="synonym">Australian sheep blowfly</name>
    <dbReference type="NCBI Taxonomy" id="7375"/>
    <lineage>
        <taxon>Eukaryota</taxon>
        <taxon>Metazoa</taxon>
        <taxon>Ecdysozoa</taxon>
        <taxon>Arthropoda</taxon>
        <taxon>Hexapoda</taxon>
        <taxon>Insecta</taxon>
        <taxon>Pterygota</taxon>
        <taxon>Neoptera</taxon>
        <taxon>Endopterygota</taxon>
        <taxon>Diptera</taxon>
        <taxon>Brachycera</taxon>
        <taxon>Muscomorpha</taxon>
        <taxon>Oestroidea</taxon>
        <taxon>Calliphoridae</taxon>
        <taxon>Luciliinae</taxon>
        <taxon>Lucilia</taxon>
    </lineage>
</organism>